<proteinExistence type="predicted"/>
<dbReference type="GO" id="GO:0005524">
    <property type="term" value="F:ATP binding"/>
    <property type="evidence" value="ECO:0007669"/>
    <property type="project" value="InterPro"/>
</dbReference>
<sequence length="103" mass="11671">MLGVTSLVAGHLALFLRTAISEQLQSSYFKNQGFYTVNNLMEIDNADQRLTQDIGTACTLVSEILPLFLVNPILVIFYTYKTVQRYFFVSWKIISTLTIELVG</sequence>
<dbReference type="GO" id="GO:0005324">
    <property type="term" value="F:long-chain fatty acid transmembrane transporter activity"/>
    <property type="evidence" value="ECO:0007669"/>
    <property type="project" value="TreeGrafter"/>
</dbReference>
<dbReference type="InterPro" id="IPR011527">
    <property type="entry name" value="ABC1_TM_dom"/>
</dbReference>
<evidence type="ECO:0000256" key="1">
    <source>
        <dbReference type="ARBA" id="ARBA00022448"/>
    </source>
</evidence>
<dbReference type="GO" id="GO:0015910">
    <property type="term" value="P:long-chain fatty acid import into peroxisome"/>
    <property type="evidence" value="ECO:0007669"/>
    <property type="project" value="TreeGrafter"/>
</dbReference>
<evidence type="ECO:0000256" key="3">
    <source>
        <dbReference type="ARBA" id="ARBA00022989"/>
    </source>
</evidence>
<accession>A0A8E0RQ73</accession>
<evidence type="ECO:0000256" key="4">
    <source>
        <dbReference type="ARBA" id="ARBA00023136"/>
    </source>
</evidence>
<comment type="caution">
    <text evidence="7">The sequence shown here is derived from an EMBL/GenBank/DDBJ whole genome shotgun (WGS) entry which is preliminary data.</text>
</comment>
<evidence type="ECO:0000313" key="8">
    <source>
        <dbReference type="Proteomes" id="UP000728185"/>
    </source>
</evidence>
<evidence type="ECO:0000256" key="2">
    <source>
        <dbReference type="ARBA" id="ARBA00022692"/>
    </source>
</evidence>
<feature type="domain" description="ABC transmembrane type-1" evidence="6">
    <location>
        <begin position="9"/>
        <end position="84"/>
    </location>
</feature>
<feature type="signal peptide" evidence="5">
    <location>
        <begin position="1"/>
        <end position="21"/>
    </location>
</feature>
<organism evidence="7 8">
    <name type="scientific">Fasciolopsis buskii</name>
    <dbReference type="NCBI Taxonomy" id="27845"/>
    <lineage>
        <taxon>Eukaryota</taxon>
        <taxon>Metazoa</taxon>
        <taxon>Spiralia</taxon>
        <taxon>Lophotrochozoa</taxon>
        <taxon>Platyhelminthes</taxon>
        <taxon>Trematoda</taxon>
        <taxon>Digenea</taxon>
        <taxon>Plagiorchiida</taxon>
        <taxon>Echinostomata</taxon>
        <taxon>Echinostomatoidea</taxon>
        <taxon>Fasciolidae</taxon>
        <taxon>Fasciolopsis</taxon>
    </lineage>
</organism>
<keyword evidence="5" id="KW-0732">Signal</keyword>
<feature type="chain" id="PRO_5034314791" description="ABC transmembrane type-1 domain-containing protein" evidence="5">
    <location>
        <begin position="22"/>
        <end position="103"/>
    </location>
</feature>
<dbReference type="GO" id="GO:0042760">
    <property type="term" value="P:very long-chain fatty acid catabolic process"/>
    <property type="evidence" value="ECO:0007669"/>
    <property type="project" value="TreeGrafter"/>
</dbReference>
<gene>
    <name evidence="7" type="ORF">FBUS_10858</name>
</gene>
<dbReference type="Proteomes" id="UP000728185">
    <property type="component" value="Unassembled WGS sequence"/>
</dbReference>
<evidence type="ECO:0000256" key="5">
    <source>
        <dbReference type="SAM" id="SignalP"/>
    </source>
</evidence>
<evidence type="ECO:0000313" key="7">
    <source>
        <dbReference type="EMBL" id="KAA0185190.1"/>
    </source>
</evidence>
<reference evidence="7" key="1">
    <citation type="submission" date="2019-05" db="EMBL/GenBank/DDBJ databases">
        <title>Annotation for the trematode Fasciolopsis buski.</title>
        <authorList>
            <person name="Choi Y.-J."/>
        </authorList>
    </citation>
    <scope>NUCLEOTIDE SEQUENCE</scope>
    <source>
        <strain evidence="7">HT</strain>
        <tissue evidence="7">Whole worm</tissue>
    </source>
</reference>
<keyword evidence="4" id="KW-0472">Membrane</keyword>
<dbReference type="PANTHER" id="PTHR11384">
    <property type="entry name" value="ATP-BINDING CASSETTE, SUB-FAMILY D MEMBER"/>
    <property type="match status" value="1"/>
</dbReference>
<dbReference type="Pfam" id="PF06472">
    <property type="entry name" value="ABC_membrane_2"/>
    <property type="match status" value="1"/>
</dbReference>
<evidence type="ECO:0000259" key="6">
    <source>
        <dbReference type="Pfam" id="PF06472"/>
    </source>
</evidence>
<keyword evidence="2" id="KW-0812">Transmembrane</keyword>
<dbReference type="GO" id="GO:0005778">
    <property type="term" value="C:peroxisomal membrane"/>
    <property type="evidence" value="ECO:0007669"/>
    <property type="project" value="TreeGrafter"/>
</dbReference>
<dbReference type="GO" id="GO:0140359">
    <property type="term" value="F:ABC-type transporter activity"/>
    <property type="evidence" value="ECO:0007669"/>
    <property type="project" value="InterPro"/>
</dbReference>
<dbReference type="GO" id="GO:0007031">
    <property type="term" value="P:peroxisome organization"/>
    <property type="evidence" value="ECO:0007669"/>
    <property type="project" value="TreeGrafter"/>
</dbReference>
<dbReference type="PANTHER" id="PTHR11384:SF59">
    <property type="entry name" value="LYSOSOMAL COBALAMIN TRANSPORTER ABCD4"/>
    <property type="match status" value="1"/>
</dbReference>
<keyword evidence="8" id="KW-1185">Reference proteome</keyword>
<dbReference type="GO" id="GO:0006635">
    <property type="term" value="P:fatty acid beta-oxidation"/>
    <property type="evidence" value="ECO:0007669"/>
    <property type="project" value="TreeGrafter"/>
</dbReference>
<dbReference type="EMBL" id="LUCM01010633">
    <property type="protein sequence ID" value="KAA0185190.1"/>
    <property type="molecule type" value="Genomic_DNA"/>
</dbReference>
<keyword evidence="3" id="KW-1133">Transmembrane helix</keyword>
<protein>
    <recommendedName>
        <fullName evidence="6">ABC transmembrane type-1 domain-containing protein</fullName>
    </recommendedName>
</protein>
<name>A0A8E0RQ73_9TREM</name>
<dbReference type="AlphaFoldDB" id="A0A8E0RQ73"/>
<dbReference type="OrthoDB" id="422637at2759"/>
<keyword evidence="1" id="KW-0813">Transport</keyword>
<dbReference type="InterPro" id="IPR050835">
    <property type="entry name" value="ABC_transporter_sub-D"/>
</dbReference>